<name>A0ABT6DM91_9BACT</name>
<dbReference type="InterPro" id="IPR009875">
    <property type="entry name" value="PilZ_domain"/>
</dbReference>
<feature type="domain" description="PilZ" evidence="2">
    <location>
        <begin position="38"/>
        <end position="114"/>
    </location>
</feature>
<gene>
    <name evidence="3" type="ORF">NWE73_16525</name>
</gene>
<accession>A0ABT6DM91</accession>
<evidence type="ECO:0000256" key="1">
    <source>
        <dbReference type="SAM" id="Phobius"/>
    </source>
</evidence>
<dbReference type="RefSeq" id="WP_277579466.1">
    <property type="nucleotide sequence ID" value="NZ_JANRMI010000005.1"/>
</dbReference>
<evidence type="ECO:0000259" key="2">
    <source>
        <dbReference type="Pfam" id="PF07238"/>
    </source>
</evidence>
<reference evidence="3" key="1">
    <citation type="submission" date="2022-08" db="EMBL/GenBank/DDBJ databases">
        <title>Novel Bdellovibrio Species Isolated from Svalbard: Designation Bdellovibrio svalbardensis.</title>
        <authorList>
            <person name="Mitchell R.J."/>
            <person name="Choi S.Y."/>
        </authorList>
    </citation>
    <scope>NUCLEOTIDE SEQUENCE</scope>
    <source>
        <strain evidence="3">PAP01</strain>
    </source>
</reference>
<protein>
    <submittedName>
        <fullName evidence="3">PilZ domain-containing protein</fullName>
    </submittedName>
</protein>
<comment type="caution">
    <text evidence="3">The sequence shown here is derived from an EMBL/GenBank/DDBJ whole genome shotgun (WGS) entry which is preliminary data.</text>
</comment>
<dbReference type="EMBL" id="JANRMI010000005">
    <property type="protein sequence ID" value="MDG0817990.1"/>
    <property type="molecule type" value="Genomic_DNA"/>
</dbReference>
<dbReference type="Proteomes" id="UP001152321">
    <property type="component" value="Unassembled WGS sequence"/>
</dbReference>
<evidence type="ECO:0000313" key="3">
    <source>
        <dbReference type="EMBL" id="MDG0817990.1"/>
    </source>
</evidence>
<keyword evidence="1" id="KW-0812">Transmembrane</keyword>
<proteinExistence type="predicted"/>
<dbReference type="Pfam" id="PF07238">
    <property type="entry name" value="PilZ"/>
    <property type="match status" value="1"/>
</dbReference>
<sequence>MTSLARYHGRSPRYILDTEDESLVRVAGPKQIPWEEGTEIKNVSLTGLAFTAPDDLCPLLGEVIKIQFSPPGAKQMACYGIVTRLENITEARTLVGVHFYKMEMAQRIVLAQGLARRFKEAQERGQIDDMLNRPSSKISLANLPQLVMMSLLAFIWSATIYSLFHLQYEGLYKLLLKTF</sequence>
<keyword evidence="4" id="KW-1185">Reference proteome</keyword>
<evidence type="ECO:0000313" key="4">
    <source>
        <dbReference type="Proteomes" id="UP001152321"/>
    </source>
</evidence>
<feature type="transmembrane region" description="Helical" evidence="1">
    <location>
        <begin position="140"/>
        <end position="164"/>
    </location>
</feature>
<organism evidence="3 4">
    <name type="scientific">Bdellovibrio svalbardensis</name>
    <dbReference type="NCBI Taxonomy" id="2972972"/>
    <lineage>
        <taxon>Bacteria</taxon>
        <taxon>Pseudomonadati</taxon>
        <taxon>Bdellovibrionota</taxon>
        <taxon>Bdellovibrionia</taxon>
        <taxon>Bdellovibrionales</taxon>
        <taxon>Pseudobdellovibrionaceae</taxon>
        <taxon>Bdellovibrio</taxon>
    </lineage>
</organism>
<keyword evidence="1" id="KW-1133">Transmembrane helix</keyword>
<keyword evidence="1" id="KW-0472">Membrane</keyword>